<dbReference type="AlphaFoldDB" id="A0A814U4R6"/>
<organism evidence="2 3">
    <name type="scientific">Adineta ricciae</name>
    <name type="common">Rotifer</name>
    <dbReference type="NCBI Taxonomy" id="249248"/>
    <lineage>
        <taxon>Eukaryota</taxon>
        <taxon>Metazoa</taxon>
        <taxon>Spiralia</taxon>
        <taxon>Gnathifera</taxon>
        <taxon>Rotifera</taxon>
        <taxon>Eurotatoria</taxon>
        <taxon>Bdelloidea</taxon>
        <taxon>Adinetida</taxon>
        <taxon>Adinetidae</taxon>
        <taxon>Adineta</taxon>
    </lineage>
</organism>
<evidence type="ECO:0000313" key="3">
    <source>
        <dbReference type="Proteomes" id="UP000663828"/>
    </source>
</evidence>
<sequence>MYNNTNVFTSRLEKREPLTRELEFSATLDDEFFDVDNCDDQLVKPSNKESNDDQPVFSLLHSASQPGYYGPIYTIVNRQNRSDAGQSIDCHPRCFMDPSSASTVPIKYTVDDIIELANDVRHMIEVLHEDVLLLKVNSTPKSEDLSIEEHNVIKILTQNLTEVIRTARNEHRSELVHNLHPIKTYGTIDVSPLVFTTQNVHLQGSSYIDINAMKNRSETIPNEAEDSTGLQIHHPNCVNVLTLNSSMPRVPTKTSLVAINGDEELDDDETSFDNHVSISTVEQFENIPTRDERKSNRMFILKQHSFAYKNEQTDWPNYSSKSNYFPDLIRSNLPILQSEDRNSSFKQTPFDPQNRKLPSTSANTSSDLSINSNELRMSKAIKQRTFRVRKSRLIISFDDLQQNAGDSKDNDVDNYLHTTCDNQTPNMNFAYSNNEQETQQTNNSILSLFQTCHSPIDKGDLFLLCSDKLLCHDVCEHDESSSEMSNGLYSVTSQIFLL</sequence>
<proteinExistence type="predicted"/>
<feature type="region of interest" description="Disordered" evidence="1">
    <location>
        <begin position="340"/>
        <end position="368"/>
    </location>
</feature>
<accession>A0A814U4R6</accession>
<evidence type="ECO:0000256" key="1">
    <source>
        <dbReference type="SAM" id="MobiDB-lite"/>
    </source>
</evidence>
<comment type="caution">
    <text evidence="2">The sequence shown here is derived from an EMBL/GenBank/DDBJ whole genome shotgun (WGS) entry which is preliminary data.</text>
</comment>
<gene>
    <name evidence="2" type="ORF">XAT740_LOCUS21968</name>
</gene>
<dbReference type="EMBL" id="CAJNOR010001599">
    <property type="protein sequence ID" value="CAF1169866.1"/>
    <property type="molecule type" value="Genomic_DNA"/>
</dbReference>
<name>A0A814U4R6_ADIRI</name>
<dbReference type="Proteomes" id="UP000663828">
    <property type="component" value="Unassembled WGS sequence"/>
</dbReference>
<protein>
    <submittedName>
        <fullName evidence="2">Uncharacterized protein</fullName>
    </submittedName>
</protein>
<keyword evidence="3" id="KW-1185">Reference proteome</keyword>
<reference evidence="2" key="1">
    <citation type="submission" date="2021-02" db="EMBL/GenBank/DDBJ databases">
        <authorList>
            <person name="Nowell W R."/>
        </authorList>
    </citation>
    <scope>NUCLEOTIDE SEQUENCE</scope>
</reference>
<evidence type="ECO:0000313" key="2">
    <source>
        <dbReference type="EMBL" id="CAF1169866.1"/>
    </source>
</evidence>
<feature type="compositionally biased region" description="Polar residues" evidence="1">
    <location>
        <begin position="344"/>
        <end position="368"/>
    </location>
</feature>